<evidence type="ECO:0000256" key="1">
    <source>
        <dbReference type="SAM" id="SignalP"/>
    </source>
</evidence>
<feature type="chain" id="PRO_5046354664" evidence="1">
    <location>
        <begin position="23"/>
        <end position="572"/>
    </location>
</feature>
<keyword evidence="2" id="KW-0378">Hydrolase</keyword>
<proteinExistence type="predicted"/>
<dbReference type="Proteomes" id="UP001290861">
    <property type="component" value="Unassembled WGS sequence"/>
</dbReference>
<reference evidence="2 3" key="1">
    <citation type="journal article" date="2024" name="Appl. Environ. Microbiol.">
        <title>Pontiella agarivorans sp. nov., a novel marine anaerobic bacterium capable of degrading macroalgal polysaccharides and fixing nitrogen.</title>
        <authorList>
            <person name="Liu N."/>
            <person name="Kivenson V."/>
            <person name="Peng X."/>
            <person name="Cui Z."/>
            <person name="Lankiewicz T.S."/>
            <person name="Gosselin K.M."/>
            <person name="English C.J."/>
            <person name="Blair E.M."/>
            <person name="O'Malley M.A."/>
            <person name="Valentine D.L."/>
        </authorList>
    </citation>
    <scope>NUCLEOTIDE SEQUENCE [LARGE SCALE GENOMIC DNA]</scope>
    <source>
        <strain evidence="2 3">NLcol2</strain>
    </source>
</reference>
<accession>A0ABU5MSE6</accession>
<dbReference type="EMBL" id="JARVCO010000002">
    <property type="protein sequence ID" value="MDZ8117043.1"/>
    <property type="molecule type" value="Genomic_DNA"/>
</dbReference>
<dbReference type="CDD" id="cd08994">
    <property type="entry name" value="GH43_62_32_68_117_130-like"/>
    <property type="match status" value="1"/>
</dbReference>
<dbReference type="SUPFAM" id="SSF75005">
    <property type="entry name" value="Arabinanase/levansucrase/invertase"/>
    <property type="match status" value="1"/>
</dbReference>
<comment type="caution">
    <text evidence="2">The sequence shown here is derived from an EMBL/GenBank/DDBJ whole genome shotgun (WGS) entry which is preliminary data.</text>
</comment>
<keyword evidence="1" id="KW-0732">Signal</keyword>
<dbReference type="Gene3D" id="2.115.10.20">
    <property type="entry name" value="Glycosyl hydrolase domain, family 43"/>
    <property type="match status" value="1"/>
</dbReference>
<name>A0ABU5MSE6_9BACT</name>
<dbReference type="GO" id="GO:0016787">
    <property type="term" value="F:hydrolase activity"/>
    <property type="evidence" value="ECO:0007669"/>
    <property type="project" value="UniProtKB-KW"/>
</dbReference>
<sequence length="572" mass="64283">MKKSTFAVLMVFAALVVSDAEAKKTKHGSKEYTDLPPYERVSGLVWGGQFMDRFEPVPVMSPMTRDTWGVDAVVPRDITNGIEDPDWSYWGGKIVKGDDGKYHMFPCRWSEDNPRGHRAWMHSQIVHAVSENPLGPYKVIEHIGPGHNPSVYRKADGSYVVYAFCRTEGRSLNYYYQAKTLEGPWSINAYEEDLRARPGTYPHASNCGFAMREDGSFLKVDKKGTMHFSKTGTSKWYAVGTGRVFPPKLNPNDRYEDPALWYDGIQYHMITHNYLAWQAYYLRSKDGVHWVKDPGLAYGDANVVYEDGTTNNWYRFERVMVLQDDLGRAVQINFATLDVNKDSERGNDNHNSKNVCIPLTVGRQLEVLNREPIDAKTTQIRVKVKAEKGFDPHVDMELESLRFGATQEVDFGRGCKVVKTEPSGQDLILIFDAKGNGFRAENFVGKLLGLTTEGKLLFGWSRLPGVTYIEPILSADVPVIKSGKSGTTILVDVTNFGQVSSDDSARLVVMVEGKNVASRPLPLLKPFEEQSVSLNTSETYEWSETVPVTTQLILNGRVQESFESKVTVGCQH</sequence>
<organism evidence="2 3">
    <name type="scientific">Pontiella agarivorans</name>
    <dbReference type="NCBI Taxonomy" id="3038953"/>
    <lineage>
        <taxon>Bacteria</taxon>
        <taxon>Pseudomonadati</taxon>
        <taxon>Kiritimatiellota</taxon>
        <taxon>Kiritimatiellia</taxon>
        <taxon>Kiritimatiellales</taxon>
        <taxon>Pontiellaceae</taxon>
        <taxon>Pontiella</taxon>
    </lineage>
</organism>
<protein>
    <submittedName>
        <fullName evidence="2">Glycoside hydrolase family protein</fullName>
    </submittedName>
</protein>
<dbReference type="InterPro" id="IPR023296">
    <property type="entry name" value="Glyco_hydro_beta-prop_sf"/>
</dbReference>
<dbReference type="RefSeq" id="WP_322606849.1">
    <property type="nucleotide sequence ID" value="NZ_JARVCO010000002.1"/>
</dbReference>
<feature type="signal peptide" evidence="1">
    <location>
        <begin position="1"/>
        <end position="22"/>
    </location>
</feature>
<gene>
    <name evidence="2" type="ORF">P9H32_00260</name>
</gene>
<evidence type="ECO:0000313" key="2">
    <source>
        <dbReference type="EMBL" id="MDZ8117043.1"/>
    </source>
</evidence>
<keyword evidence="3" id="KW-1185">Reference proteome</keyword>
<evidence type="ECO:0000313" key="3">
    <source>
        <dbReference type="Proteomes" id="UP001290861"/>
    </source>
</evidence>